<evidence type="ECO:0000259" key="2">
    <source>
        <dbReference type="PROSITE" id="PS51391"/>
    </source>
</evidence>
<feature type="compositionally biased region" description="Acidic residues" evidence="1">
    <location>
        <begin position="298"/>
        <end position="307"/>
    </location>
</feature>
<dbReference type="PROSITE" id="PS51391">
    <property type="entry name" value="CID"/>
    <property type="match status" value="1"/>
</dbReference>
<reference evidence="3" key="1">
    <citation type="submission" date="2022-01" db="EMBL/GenBank/DDBJ databases">
        <title>Genome Sequence Resource for Two Populations of Ditylenchus destructor, the Migratory Endoparasitic Phytonematode.</title>
        <authorList>
            <person name="Zhang H."/>
            <person name="Lin R."/>
            <person name="Xie B."/>
        </authorList>
    </citation>
    <scope>NUCLEOTIDE SEQUENCE</scope>
    <source>
        <strain evidence="3">BazhouSP</strain>
    </source>
</reference>
<feature type="compositionally biased region" description="Polar residues" evidence="1">
    <location>
        <begin position="384"/>
        <end position="400"/>
    </location>
</feature>
<feature type="domain" description="CID" evidence="2">
    <location>
        <begin position="1"/>
        <end position="131"/>
    </location>
</feature>
<evidence type="ECO:0000313" key="4">
    <source>
        <dbReference type="Proteomes" id="UP001201812"/>
    </source>
</evidence>
<dbReference type="Gene3D" id="6.10.250.2560">
    <property type="match status" value="1"/>
</dbReference>
<feature type="compositionally biased region" description="Low complexity" evidence="1">
    <location>
        <begin position="344"/>
        <end position="362"/>
    </location>
</feature>
<dbReference type="AlphaFoldDB" id="A0AAD4MR68"/>
<feature type="region of interest" description="Disordered" evidence="1">
    <location>
        <begin position="504"/>
        <end position="616"/>
    </location>
</feature>
<feature type="compositionally biased region" description="Polar residues" evidence="1">
    <location>
        <begin position="544"/>
        <end position="553"/>
    </location>
</feature>
<feature type="compositionally biased region" description="Pro residues" evidence="1">
    <location>
        <begin position="437"/>
        <end position="473"/>
    </location>
</feature>
<name>A0AAD4MR68_9BILA</name>
<evidence type="ECO:0000256" key="1">
    <source>
        <dbReference type="SAM" id="MobiDB-lite"/>
    </source>
</evidence>
<keyword evidence="4" id="KW-1185">Reference proteome</keyword>
<feature type="region of interest" description="Disordered" evidence="1">
    <location>
        <begin position="266"/>
        <end position="332"/>
    </location>
</feature>
<dbReference type="EMBL" id="JAKKPZ010000127">
    <property type="protein sequence ID" value="KAI1701085.1"/>
    <property type="molecule type" value="Genomic_DNA"/>
</dbReference>
<dbReference type="SMART" id="SM00582">
    <property type="entry name" value="RPR"/>
    <property type="match status" value="1"/>
</dbReference>
<feature type="compositionally biased region" description="Pro residues" evidence="1">
    <location>
        <begin position="272"/>
        <end position="284"/>
    </location>
</feature>
<dbReference type="Gene3D" id="1.25.40.90">
    <property type="match status" value="1"/>
</dbReference>
<proteinExistence type="predicted"/>
<dbReference type="InterPro" id="IPR006569">
    <property type="entry name" value="CID_dom"/>
</dbReference>
<organism evidence="3 4">
    <name type="scientific">Ditylenchus destructor</name>
    <dbReference type="NCBI Taxonomy" id="166010"/>
    <lineage>
        <taxon>Eukaryota</taxon>
        <taxon>Metazoa</taxon>
        <taxon>Ecdysozoa</taxon>
        <taxon>Nematoda</taxon>
        <taxon>Chromadorea</taxon>
        <taxon>Rhabditida</taxon>
        <taxon>Tylenchina</taxon>
        <taxon>Tylenchomorpha</taxon>
        <taxon>Sphaerularioidea</taxon>
        <taxon>Anguinidae</taxon>
        <taxon>Anguininae</taxon>
        <taxon>Ditylenchus</taxon>
    </lineage>
</organism>
<feature type="compositionally biased region" description="Basic and acidic residues" evidence="1">
    <location>
        <begin position="578"/>
        <end position="597"/>
    </location>
</feature>
<feature type="compositionally biased region" description="Polar residues" evidence="1">
    <location>
        <begin position="425"/>
        <end position="436"/>
    </location>
</feature>
<sequence>MALTEESITKRFKGINTSQESIQNTSLWILHHKDTSIDKVAKCWMEVYKKGDDTLRTALVFVMNDAVQKAGKKDRNDSVKMAFHPMVVNACAMASPAVKKSIGRCVRVFEERRVFPAHIITEMKEALNAKKRTEEPDDLFGEIDHIALIREIEGYYTNEEITEKARNILARSDFNFKEKMQDKMKDRAGGTKILNEMEDSRNKLNQFLNSVEKHHAKCQKVREMLQAAKSSLNQQLRDVTIVDDAYEKFASGIKSTKKELEQIIKSGNFPGMSPPRDAPSPEPNFDPFGNTLGQGASEDMDMDDDEVPGASISVHSSMPAKAPIPTIPASSALDPRLQRLLGQRQQPMQQNNSQLQSNQTDQHLSSTIDPRQASRQSHPPKFQTIPNSDRNFATGSSQSGPIVVSPATGMQTMKLDTSHPPPTIFSASGHPQNQMSPIPPMMFDPNKPPPFSFTPMPDNAPPPHTIPTPPPRSKSPQMPKMSYPYSIPPPGFGGASGPFTMPIPPGEVHVPPGFPSPSGQMAPFPSHMPPPGMIGTSPPGGHNGKQSSATSIGQKRRYSDSHNRDNGNADGGRLQHHQSADTESSRRSFHGHKESNHHAPGSNQHRSTHPRGYLYE</sequence>
<accession>A0AAD4MR68</accession>
<feature type="compositionally biased region" description="Basic and acidic residues" evidence="1">
    <location>
        <begin position="557"/>
        <end position="567"/>
    </location>
</feature>
<gene>
    <name evidence="3" type="ORF">DdX_16315</name>
</gene>
<feature type="region of interest" description="Disordered" evidence="1">
    <location>
        <begin position="344"/>
        <end position="485"/>
    </location>
</feature>
<dbReference type="Pfam" id="PF04818">
    <property type="entry name" value="CID"/>
    <property type="match status" value="1"/>
</dbReference>
<dbReference type="Proteomes" id="UP001201812">
    <property type="component" value="Unassembled WGS sequence"/>
</dbReference>
<protein>
    <recommendedName>
        <fullName evidence="2">CID domain-containing protein</fullName>
    </recommendedName>
</protein>
<dbReference type="InterPro" id="IPR008942">
    <property type="entry name" value="ENTH_VHS"/>
</dbReference>
<comment type="caution">
    <text evidence="3">The sequence shown here is derived from an EMBL/GenBank/DDBJ whole genome shotgun (WGS) entry which is preliminary data.</text>
</comment>
<evidence type="ECO:0000313" key="3">
    <source>
        <dbReference type="EMBL" id="KAI1701085.1"/>
    </source>
</evidence>
<feature type="compositionally biased region" description="Polar residues" evidence="1">
    <location>
        <begin position="363"/>
        <end position="377"/>
    </location>
</feature>